<evidence type="ECO:0008006" key="11">
    <source>
        <dbReference type="Google" id="ProtNLM"/>
    </source>
</evidence>
<dbReference type="EMBL" id="JASPKZ010008876">
    <property type="protein sequence ID" value="KAJ9578474.1"/>
    <property type="molecule type" value="Genomic_DNA"/>
</dbReference>
<gene>
    <name evidence="9" type="ORF">L9F63_005294</name>
</gene>
<evidence type="ECO:0000256" key="1">
    <source>
        <dbReference type="ARBA" id="ARBA00004236"/>
    </source>
</evidence>
<keyword evidence="10" id="KW-1185">Reference proteome</keyword>
<comment type="similarity">
    <text evidence="2">Belongs to the CD36 family.</text>
</comment>
<reference evidence="9" key="2">
    <citation type="submission" date="2023-05" db="EMBL/GenBank/DDBJ databases">
        <authorList>
            <person name="Fouks B."/>
        </authorList>
    </citation>
    <scope>NUCLEOTIDE SEQUENCE</scope>
    <source>
        <strain evidence="9">Stay&amp;Tobe</strain>
        <tissue evidence="9">Testes</tissue>
    </source>
</reference>
<organism evidence="9 10">
    <name type="scientific">Diploptera punctata</name>
    <name type="common">Pacific beetle cockroach</name>
    <dbReference type="NCBI Taxonomy" id="6984"/>
    <lineage>
        <taxon>Eukaryota</taxon>
        <taxon>Metazoa</taxon>
        <taxon>Ecdysozoa</taxon>
        <taxon>Arthropoda</taxon>
        <taxon>Hexapoda</taxon>
        <taxon>Insecta</taxon>
        <taxon>Pterygota</taxon>
        <taxon>Neoptera</taxon>
        <taxon>Polyneoptera</taxon>
        <taxon>Dictyoptera</taxon>
        <taxon>Blattodea</taxon>
        <taxon>Blaberoidea</taxon>
        <taxon>Blaberidae</taxon>
        <taxon>Diplopterinae</taxon>
        <taxon>Diploptera</taxon>
    </lineage>
</organism>
<comment type="subcellular location">
    <subcellularLocation>
        <location evidence="1">Cell membrane</location>
    </subcellularLocation>
</comment>
<name>A0AAD8E6E7_DIPPU</name>
<keyword evidence="5 8" id="KW-1133">Transmembrane helix</keyword>
<evidence type="ECO:0000313" key="9">
    <source>
        <dbReference type="EMBL" id="KAJ9578474.1"/>
    </source>
</evidence>
<evidence type="ECO:0000256" key="4">
    <source>
        <dbReference type="ARBA" id="ARBA00022692"/>
    </source>
</evidence>
<sequence length="127" mass="14514">VTGLPLDAVARAQLNILLQPYENIAMFNNVPKIIFPILWLDKTAKLPPEYIIYLKILLAISQKGIYLSTGLMILGVIMITVSYIKMHHTRNSREKNKETQKTYDVLQAVSSLNNNKPIEEHILLEKK</sequence>
<dbReference type="GO" id="GO:0005737">
    <property type="term" value="C:cytoplasm"/>
    <property type="evidence" value="ECO:0007669"/>
    <property type="project" value="TreeGrafter"/>
</dbReference>
<feature type="transmembrane region" description="Helical" evidence="8">
    <location>
        <begin position="64"/>
        <end position="84"/>
    </location>
</feature>
<reference evidence="9" key="1">
    <citation type="journal article" date="2023" name="IScience">
        <title>Live-bearing cockroach genome reveals convergent evolutionary mechanisms linked to viviparity in insects and beyond.</title>
        <authorList>
            <person name="Fouks B."/>
            <person name="Harrison M.C."/>
            <person name="Mikhailova A.A."/>
            <person name="Marchal E."/>
            <person name="English S."/>
            <person name="Carruthers M."/>
            <person name="Jennings E.C."/>
            <person name="Chiamaka E.L."/>
            <person name="Frigard R.A."/>
            <person name="Pippel M."/>
            <person name="Attardo G.M."/>
            <person name="Benoit J.B."/>
            <person name="Bornberg-Bauer E."/>
            <person name="Tobe S.S."/>
        </authorList>
    </citation>
    <scope>NUCLEOTIDE SEQUENCE</scope>
    <source>
        <strain evidence="9">Stay&amp;Tobe</strain>
    </source>
</reference>
<keyword evidence="4 8" id="KW-0812">Transmembrane</keyword>
<dbReference type="PANTHER" id="PTHR11923">
    <property type="entry name" value="SCAVENGER RECEPTOR CLASS B TYPE-1 SR-B1"/>
    <property type="match status" value="1"/>
</dbReference>
<comment type="caution">
    <text evidence="9">The sequence shown here is derived from an EMBL/GenBank/DDBJ whole genome shotgun (WGS) entry which is preliminary data.</text>
</comment>
<dbReference type="InterPro" id="IPR002159">
    <property type="entry name" value="CD36_fam"/>
</dbReference>
<dbReference type="Proteomes" id="UP001233999">
    <property type="component" value="Unassembled WGS sequence"/>
</dbReference>
<evidence type="ECO:0000256" key="6">
    <source>
        <dbReference type="ARBA" id="ARBA00023136"/>
    </source>
</evidence>
<feature type="non-terminal residue" evidence="9">
    <location>
        <position position="127"/>
    </location>
</feature>
<keyword evidence="3" id="KW-1003">Cell membrane</keyword>
<keyword evidence="6 8" id="KW-0472">Membrane</keyword>
<keyword evidence="7" id="KW-0325">Glycoprotein</keyword>
<dbReference type="GO" id="GO:0005044">
    <property type="term" value="F:scavenger receptor activity"/>
    <property type="evidence" value="ECO:0007669"/>
    <property type="project" value="TreeGrafter"/>
</dbReference>
<evidence type="ECO:0000313" key="10">
    <source>
        <dbReference type="Proteomes" id="UP001233999"/>
    </source>
</evidence>
<evidence type="ECO:0000256" key="5">
    <source>
        <dbReference type="ARBA" id="ARBA00022989"/>
    </source>
</evidence>
<dbReference type="GO" id="GO:0005886">
    <property type="term" value="C:plasma membrane"/>
    <property type="evidence" value="ECO:0007669"/>
    <property type="project" value="UniProtKB-SubCell"/>
</dbReference>
<evidence type="ECO:0000256" key="3">
    <source>
        <dbReference type="ARBA" id="ARBA00022475"/>
    </source>
</evidence>
<dbReference type="Pfam" id="PF01130">
    <property type="entry name" value="CD36"/>
    <property type="match status" value="1"/>
</dbReference>
<accession>A0AAD8E6E7</accession>
<evidence type="ECO:0000256" key="8">
    <source>
        <dbReference type="SAM" id="Phobius"/>
    </source>
</evidence>
<evidence type="ECO:0000256" key="7">
    <source>
        <dbReference type="ARBA" id="ARBA00023180"/>
    </source>
</evidence>
<evidence type="ECO:0000256" key="2">
    <source>
        <dbReference type="ARBA" id="ARBA00010532"/>
    </source>
</evidence>
<proteinExistence type="inferred from homology"/>
<dbReference type="AlphaFoldDB" id="A0AAD8E6E7"/>
<dbReference type="PANTHER" id="PTHR11923:SF93">
    <property type="entry name" value="GH07959P-RELATED"/>
    <property type="match status" value="1"/>
</dbReference>
<protein>
    <recommendedName>
        <fullName evidence="11">Scavenger receptor class B member 1</fullName>
    </recommendedName>
</protein>